<comment type="similarity">
    <text evidence="2">Belongs to the aldo/keto reductase family. Aldo/keto reductase 2 subfamily.</text>
</comment>
<dbReference type="InterPro" id="IPR023210">
    <property type="entry name" value="NADP_OxRdtase_dom"/>
</dbReference>
<dbReference type="AlphaFoldDB" id="A0A3A2ZLW5"/>
<feature type="domain" description="NADP-dependent oxidoreductase" evidence="3">
    <location>
        <begin position="69"/>
        <end position="360"/>
    </location>
</feature>
<evidence type="ECO:0000256" key="2">
    <source>
        <dbReference type="ARBA" id="ARBA00038157"/>
    </source>
</evidence>
<organism evidence="4 5">
    <name type="scientific">Aspergillus sclerotialis</name>
    <dbReference type="NCBI Taxonomy" id="2070753"/>
    <lineage>
        <taxon>Eukaryota</taxon>
        <taxon>Fungi</taxon>
        <taxon>Dikarya</taxon>
        <taxon>Ascomycota</taxon>
        <taxon>Pezizomycotina</taxon>
        <taxon>Eurotiomycetes</taxon>
        <taxon>Eurotiomycetidae</taxon>
        <taxon>Eurotiales</taxon>
        <taxon>Aspergillaceae</taxon>
        <taxon>Aspergillus</taxon>
        <taxon>Aspergillus subgen. Polypaecilum</taxon>
    </lineage>
</organism>
<name>A0A3A2ZLW5_9EURO</name>
<keyword evidence="5" id="KW-1185">Reference proteome</keyword>
<accession>A0A3A2ZLW5</accession>
<dbReference type="PANTHER" id="PTHR43364:SF4">
    <property type="entry name" value="NAD(P)-LINKED OXIDOREDUCTASE SUPERFAMILY PROTEIN"/>
    <property type="match status" value="1"/>
</dbReference>
<sequence>MAASGAQYVLQAGLAAGMSATEGIHSPHPKPVDPAKAEAPQMLPADVKVDIHSRITLRGAKEDVSIPFMCIGAWPWGDKATFQFNYTEDYPKVEEAWETLKKAGLTFVDTSQAYGDGDSERICAQLFKGMPRDSFVIQTKWLSWPDMSNFLMQSHGPVVKLRNSLKNLELDYVDIYMVDGPIHPTMFSTVAKGMAECVHQGLTKAVGVTNYDKGDVIKMSDALEKLGVPLAVNQCEYSIVRRHPEISGLIRECRKRNIVFQGYASLANGRLSGKYSRTNEPRRTYRFSSYPMHYLEPTISVLNSISQERRVPIPAVALNYCINKGVVPLVGIRNPEQAEQNLQALGWRLTPDEIKKIETVSMEGYTTFLWQHG</sequence>
<dbReference type="SUPFAM" id="SSF51430">
    <property type="entry name" value="NAD(P)-linked oxidoreductase"/>
    <property type="match status" value="1"/>
</dbReference>
<dbReference type="InterPro" id="IPR020471">
    <property type="entry name" value="AKR"/>
</dbReference>
<evidence type="ECO:0000313" key="4">
    <source>
        <dbReference type="EMBL" id="RJE24036.1"/>
    </source>
</evidence>
<dbReference type="PRINTS" id="PR00069">
    <property type="entry name" value="ALDKETRDTASE"/>
</dbReference>
<gene>
    <name evidence="4" type="ORF">PHISCL_03630</name>
</gene>
<dbReference type="InterPro" id="IPR050523">
    <property type="entry name" value="AKR_Detox_Biosynth"/>
</dbReference>
<proteinExistence type="inferred from homology"/>
<dbReference type="Pfam" id="PF00248">
    <property type="entry name" value="Aldo_ket_red"/>
    <property type="match status" value="1"/>
</dbReference>
<reference evidence="5" key="1">
    <citation type="submission" date="2017-02" db="EMBL/GenBank/DDBJ databases">
        <authorList>
            <person name="Tafer H."/>
            <person name="Lopandic K."/>
        </authorList>
    </citation>
    <scope>NUCLEOTIDE SEQUENCE [LARGE SCALE GENOMIC DNA]</scope>
    <source>
        <strain evidence="5">CBS 366.77</strain>
    </source>
</reference>
<protein>
    <submittedName>
        <fullName evidence="4">Aldo/keto reductase family</fullName>
    </submittedName>
</protein>
<evidence type="ECO:0000259" key="3">
    <source>
        <dbReference type="Pfam" id="PF00248"/>
    </source>
</evidence>
<comment type="caution">
    <text evidence="4">The sequence shown here is derived from an EMBL/GenBank/DDBJ whole genome shotgun (WGS) entry which is preliminary data.</text>
</comment>
<evidence type="ECO:0000313" key="5">
    <source>
        <dbReference type="Proteomes" id="UP000266188"/>
    </source>
</evidence>
<keyword evidence="1" id="KW-0560">Oxidoreductase</keyword>
<dbReference type="InterPro" id="IPR036812">
    <property type="entry name" value="NAD(P)_OxRdtase_dom_sf"/>
</dbReference>
<dbReference type="Gene3D" id="3.20.20.100">
    <property type="entry name" value="NADP-dependent oxidoreductase domain"/>
    <property type="match status" value="1"/>
</dbReference>
<dbReference type="GO" id="GO:0016491">
    <property type="term" value="F:oxidoreductase activity"/>
    <property type="evidence" value="ECO:0007669"/>
    <property type="project" value="UniProtKB-KW"/>
</dbReference>
<dbReference type="OrthoDB" id="1659429at2759"/>
<evidence type="ECO:0000256" key="1">
    <source>
        <dbReference type="ARBA" id="ARBA00023002"/>
    </source>
</evidence>
<dbReference type="PANTHER" id="PTHR43364">
    <property type="entry name" value="NADH-SPECIFIC METHYLGLYOXAL REDUCTASE-RELATED"/>
    <property type="match status" value="1"/>
</dbReference>
<dbReference type="Proteomes" id="UP000266188">
    <property type="component" value="Unassembled WGS sequence"/>
</dbReference>
<dbReference type="EMBL" id="MVGC01000096">
    <property type="protein sequence ID" value="RJE24036.1"/>
    <property type="molecule type" value="Genomic_DNA"/>
</dbReference>
<dbReference type="STRING" id="2070753.A0A3A2ZLW5"/>